<proteinExistence type="predicted"/>
<dbReference type="RefSeq" id="WP_345262733.1">
    <property type="nucleotide sequence ID" value="NZ_BAABIM010000001.1"/>
</dbReference>
<keyword evidence="1" id="KW-0533">Nickel</keyword>
<evidence type="ECO:0000256" key="1">
    <source>
        <dbReference type="ARBA" id="ARBA00022596"/>
    </source>
</evidence>
<evidence type="ECO:0000313" key="3">
    <source>
        <dbReference type="Proteomes" id="UP001500621"/>
    </source>
</evidence>
<gene>
    <name evidence="2" type="ORF">GCM10023226_07230</name>
</gene>
<accession>A0ABP8VWV1</accession>
<evidence type="ECO:0008006" key="4">
    <source>
        <dbReference type="Google" id="ProtNLM"/>
    </source>
</evidence>
<comment type="caution">
    <text evidence="2">The sequence shown here is derived from an EMBL/GenBank/DDBJ whole genome shotgun (WGS) entry which is preliminary data.</text>
</comment>
<dbReference type="Pfam" id="PF01969">
    <property type="entry name" value="Ni_insertion"/>
    <property type="match status" value="1"/>
</dbReference>
<keyword evidence="3" id="KW-1185">Reference proteome</keyword>
<dbReference type="PANTHER" id="PTHR36566:SF1">
    <property type="entry name" value="PYRIDINIUM-3,5-BISTHIOCARBOXYLIC ACID MONONUCLEOTIDE NICKEL INSERTION PROTEIN"/>
    <property type="match status" value="1"/>
</dbReference>
<dbReference type="PANTHER" id="PTHR36566">
    <property type="entry name" value="NICKEL INSERTION PROTEIN-RELATED"/>
    <property type="match status" value="1"/>
</dbReference>
<sequence>MPSLALQCASGASGDMLLGALLDLGASLERVRAGVAAVAPEPVEITVEPVRRAGFAALKAHVRVAESHHHRGWSHVRDLITAAGPELDDGARRRALETFRLLAQAEARAHGVGLDEVHFHEVGALDAIADVVGVCVALEDLGVDEVHADVVAVGSGQVRTSHGLLPVPVPAVLELFAGTDAVLEAGPVRAELCTPTGAALLVAQVGAWGAPPPATVVKVGVGAGSADHTRSANVVRAMLVEPVPQLAATPLPSPAVAR</sequence>
<dbReference type="Proteomes" id="UP001500621">
    <property type="component" value="Unassembled WGS sequence"/>
</dbReference>
<evidence type="ECO:0000313" key="2">
    <source>
        <dbReference type="EMBL" id="GAA4672850.1"/>
    </source>
</evidence>
<dbReference type="EMBL" id="BAABIM010000001">
    <property type="protein sequence ID" value="GAA4672850.1"/>
    <property type="molecule type" value="Genomic_DNA"/>
</dbReference>
<reference evidence="3" key="1">
    <citation type="journal article" date="2019" name="Int. J. Syst. Evol. Microbiol.">
        <title>The Global Catalogue of Microorganisms (GCM) 10K type strain sequencing project: providing services to taxonomists for standard genome sequencing and annotation.</title>
        <authorList>
            <consortium name="The Broad Institute Genomics Platform"/>
            <consortium name="The Broad Institute Genome Sequencing Center for Infectious Disease"/>
            <person name="Wu L."/>
            <person name="Ma J."/>
        </authorList>
    </citation>
    <scope>NUCLEOTIDE SEQUENCE [LARGE SCALE GENOMIC DNA]</scope>
    <source>
        <strain evidence="3">JCM 18127</strain>
    </source>
</reference>
<dbReference type="InterPro" id="IPR002822">
    <property type="entry name" value="Ni_insertion"/>
</dbReference>
<protein>
    <recommendedName>
        <fullName evidence="4">LarC family nickel insertion protein</fullName>
    </recommendedName>
</protein>
<organism evidence="2 3">
    <name type="scientific">Nocardioides nanhaiensis</name>
    <dbReference type="NCBI Taxonomy" id="1476871"/>
    <lineage>
        <taxon>Bacteria</taxon>
        <taxon>Bacillati</taxon>
        <taxon>Actinomycetota</taxon>
        <taxon>Actinomycetes</taxon>
        <taxon>Propionibacteriales</taxon>
        <taxon>Nocardioidaceae</taxon>
        <taxon>Nocardioides</taxon>
    </lineage>
</organism>
<name>A0ABP8VWV1_9ACTN</name>